<proteinExistence type="inferred from homology"/>
<keyword evidence="8" id="KW-0482">Metalloprotease</keyword>
<evidence type="ECO:0000256" key="6">
    <source>
        <dbReference type="ARBA" id="ARBA00022833"/>
    </source>
</evidence>
<evidence type="ECO:0000256" key="5">
    <source>
        <dbReference type="ARBA" id="ARBA00022801"/>
    </source>
</evidence>
<evidence type="ECO:0000256" key="8">
    <source>
        <dbReference type="ARBA" id="ARBA00023049"/>
    </source>
</evidence>
<feature type="domain" description="Peptidase M20 dimerisation" evidence="9">
    <location>
        <begin position="248"/>
        <end position="358"/>
    </location>
</feature>
<evidence type="ECO:0000313" key="11">
    <source>
        <dbReference type="Proteomes" id="UP000779049"/>
    </source>
</evidence>
<dbReference type="PANTHER" id="PTHR43808:SF31">
    <property type="entry name" value="N-ACETYL-L-CITRULLINE DEACETYLASE"/>
    <property type="match status" value="1"/>
</dbReference>
<organism evidence="10 11">
    <name type="scientific">Sellimonas caecigallum</name>
    <dbReference type="NCBI Taxonomy" id="2592333"/>
    <lineage>
        <taxon>Bacteria</taxon>
        <taxon>Bacillati</taxon>
        <taxon>Bacillota</taxon>
        <taxon>Clostridia</taxon>
        <taxon>Lachnospirales</taxon>
        <taxon>Lachnospiraceae</taxon>
        <taxon>Sellimonas</taxon>
    </lineage>
</organism>
<dbReference type="InterPro" id="IPR036264">
    <property type="entry name" value="Bact_exopeptidase_dim_dom"/>
</dbReference>
<sequence>MRYENLNEKMLDMKDEIFASIKESIAIESVKGEPEADAPYGRGPKEALDHALALGEKLGFRTGNLDNKVGWIEYGEGEEMAAVLGHLDVVPIGEGWNYPPLACEVHDGVMYGRGILDDKGPVIGAIYALKAIRDLGLPIDRRLRVIFGTDEENGSSCVQHYIEAGGEKPTIGFTPDAEYPVIFCEKGQSFWEVTKKIENPSKVKILSIDGGTAKNVVTPKCTLVAEGEIDVKEAEGITVTKADGKTVVVAEGKGAHGSTPHLGINAAKKLFEAVKDSGIDGDVGQMMAFILEKIGAETNGKSLGICYNDEETGETTVNLGVVKVTEEEIFFTLDIRYPKSGNREELIANVKKHAEEYGLNANVEAEGKLLYVPKDSELVQKLTGVYRAQTGADDEPIAIGGGTYAKAFDNMVAFGPIFPGDPDVIHQPNECADVDKLMKSFQIVAAAMYEIAQK</sequence>
<reference evidence="10 11" key="1">
    <citation type="journal article" date="2020" name="New Microbes New Infect">
        <title>Sellimonas caecigallum sp. nov., description and genome sequence of a new member of the Sellimonas genus isolated from the cecum of feral chicken.</title>
        <authorList>
            <person name="Wongkuna S."/>
            <person name="Ghimire S."/>
            <person name="Antony L."/>
            <person name="Chankhamhaengdecha S."/>
            <person name="Janvilisri T."/>
            <person name="Scaria J."/>
        </authorList>
    </citation>
    <scope>NUCLEOTIDE SEQUENCE [LARGE SCALE GENOMIC DNA]</scope>
    <source>
        <strain evidence="10 11">SW451</strain>
    </source>
</reference>
<dbReference type="Gene3D" id="3.30.70.360">
    <property type="match status" value="2"/>
</dbReference>
<name>A0ABS7L778_9FIRM</name>
<keyword evidence="7" id="KW-0224">Dipeptidase</keyword>
<dbReference type="InterPro" id="IPR010964">
    <property type="entry name" value="M20A_pepV-rel"/>
</dbReference>
<keyword evidence="3" id="KW-0645">Protease</keyword>
<dbReference type="PANTHER" id="PTHR43808">
    <property type="entry name" value="ACETYLORNITHINE DEACETYLASE"/>
    <property type="match status" value="1"/>
</dbReference>
<dbReference type="Pfam" id="PF07687">
    <property type="entry name" value="M20_dimer"/>
    <property type="match status" value="1"/>
</dbReference>
<accession>A0ABS7L778</accession>
<evidence type="ECO:0000256" key="2">
    <source>
        <dbReference type="ARBA" id="ARBA00006247"/>
    </source>
</evidence>
<dbReference type="Proteomes" id="UP000779049">
    <property type="component" value="Unassembled WGS sequence"/>
</dbReference>
<evidence type="ECO:0000256" key="4">
    <source>
        <dbReference type="ARBA" id="ARBA00022723"/>
    </source>
</evidence>
<evidence type="ECO:0000256" key="7">
    <source>
        <dbReference type="ARBA" id="ARBA00022997"/>
    </source>
</evidence>
<dbReference type="NCBIfam" id="TIGR01887">
    <property type="entry name" value="dipeptidaselike"/>
    <property type="match status" value="1"/>
</dbReference>
<dbReference type="SUPFAM" id="SSF55031">
    <property type="entry name" value="Bacterial exopeptidase dimerisation domain"/>
    <property type="match status" value="1"/>
</dbReference>
<evidence type="ECO:0000259" key="9">
    <source>
        <dbReference type="Pfam" id="PF07687"/>
    </source>
</evidence>
<dbReference type="InterPro" id="IPR011650">
    <property type="entry name" value="Peptidase_M20_dimer"/>
</dbReference>
<dbReference type="InterPro" id="IPR050072">
    <property type="entry name" value="Peptidase_M20A"/>
</dbReference>
<dbReference type="Pfam" id="PF01546">
    <property type="entry name" value="Peptidase_M20"/>
    <property type="match status" value="1"/>
</dbReference>
<dbReference type="RefSeq" id="WP_087209847.1">
    <property type="nucleotide sequence ID" value="NZ_CP173660.1"/>
</dbReference>
<comment type="similarity">
    <text evidence="2">Belongs to the peptidase M20A family.</text>
</comment>
<evidence type="ECO:0000313" key="10">
    <source>
        <dbReference type="EMBL" id="MBY0758812.1"/>
    </source>
</evidence>
<gene>
    <name evidence="10" type="primary">pepV</name>
    <name evidence="10" type="ORF">FLB61_06895</name>
</gene>
<keyword evidence="11" id="KW-1185">Reference proteome</keyword>
<dbReference type="EMBL" id="VIRV01000008">
    <property type="protein sequence ID" value="MBY0758812.1"/>
    <property type="molecule type" value="Genomic_DNA"/>
</dbReference>
<dbReference type="Gene3D" id="3.40.630.10">
    <property type="entry name" value="Zn peptidases"/>
    <property type="match status" value="1"/>
</dbReference>
<dbReference type="SUPFAM" id="SSF53187">
    <property type="entry name" value="Zn-dependent exopeptidases"/>
    <property type="match status" value="1"/>
</dbReference>
<keyword evidence="5" id="KW-0378">Hydrolase</keyword>
<keyword evidence="4" id="KW-0479">Metal-binding</keyword>
<comment type="caution">
    <text evidence="10">The sequence shown here is derived from an EMBL/GenBank/DDBJ whole genome shotgun (WGS) entry which is preliminary data.</text>
</comment>
<dbReference type="InterPro" id="IPR002933">
    <property type="entry name" value="Peptidase_M20"/>
</dbReference>
<dbReference type="NCBIfam" id="NF005591">
    <property type="entry name" value="PRK07318.1"/>
    <property type="match status" value="1"/>
</dbReference>
<keyword evidence="6" id="KW-0862">Zinc</keyword>
<evidence type="ECO:0000256" key="3">
    <source>
        <dbReference type="ARBA" id="ARBA00022670"/>
    </source>
</evidence>
<comment type="cofactor">
    <cofactor evidence="1">
        <name>Zn(2+)</name>
        <dbReference type="ChEBI" id="CHEBI:29105"/>
    </cofactor>
</comment>
<evidence type="ECO:0000256" key="1">
    <source>
        <dbReference type="ARBA" id="ARBA00001947"/>
    </source>
</evidence>
<protein>
    <submittedName>
        <fullName evidence="10">Dipeptidase PepV</fullName>
    </submittedName>
</protein>